<name>A0A7W8E430_9BACT</name>
<keyword evidence="2" id="KW-1185">Reference proteome</keyword>
<dbReference type="EMBL" id="JACHIP010000004">
    <property type="protein sequence ID" value="MBB5058202.1"/>
    <property type="molecule type" value="Genomic_DNA"/>
</dbReference>
<evidence type="ECO:0000313" key="1">
    <source>
        <dbReference type="EMBL" id="MBB5058202.1"/>
    </source>
</evidence>
<reference evidence="1 2" key="1">
    <citation type="submission" date="2020-08" db="EMBL/GenBank/DDBJ databases">
        <title>Genomic Encyclopedia of Type Strains, Phase IV (KMG-V): Genome sequencing to study the core and pangenomes of soil and plant-associated prokaryotes.</title>
        <authorList>
            <person name="Whitman W."/>
        </authorList>
    </citation>
    <scope>NUCLEOTIDE SEQUENCE [LARGE SCALE GENOMIC DNA]</scope>
    <source>
        <strain evidence="1 2">M8UP14</strain>
    </source>
</reference>
<sequence length="77" mass="7837">MGGAPGTRRVDTAIRMAIIPGTTALGIRMDMGSGSGTTADLVADTGVGIEDDFGGRRHPEGTPVTIPSRKIWDIGAG</sequence>
<comment type="caution">
    <text evidence="1">The sequence shown here is derived from an EMBL/GenBank/DDBJ whole genome shotgun (WGS) entry which is preliminary data.</text>
</comment>
<accession>A0A7W8E430</accession>
<dbReference type="AlphaFoldDB" id="A0A7W8E430"/>
<proteinExistence type="predicted"/>
<evidence type="ECO:0000313" key="2">
    <source>
        <dbReference type="Proteomes" id="UP000540989"/>
    </source>
</evidence>
<organism evidence="1 2">
    <name type="scientific">Granulicella aggregans</name>
    <dbReference type="NCBI Taxonomy" id="474949"/>
    <lineage>
        <taxon>Bacteria</taxon>
        <taxon>Pseudomonadati</taxon>
        <taxon>Acidobacteriota</taxon>
        <taxon>Terriglobia</taxon>
        <taxon>Terriglobales</taxon>
        <taxon>Acidobacteriaceae</taxon>
        <taxon>Granulicella</taxon>
    </lineage>
</organism>
<protein>
    <submittedName>
        <fullName evidence="1">Uncharacterized protein</fullName>
    </submittedName>
</protein>
<gene>
    <name evidence="1" type="ORF">HDF16_002916</name>
</gene>
<dbReference type="Proteomes" id="UP000540989">
    <property type="component" value="Unassembled WGS sequence"/>
</dbReference>